<dbReference type="CDD" id="cd01399">
    <property type="entry name" value="GlcN6P_deaminase"/>
    <property type="match status" value="1"/>
</dbReference>
<name>A0A4V2WMY0_9BACT</name>
<evidence type="ECO:0000313" key="3">
    <source>
        <dbReference type="EMBL" id="TCZ73272.1"/>
    </source>
</evidence>
<dbReference type="EC" id="3.5.99.6" evidence="1"/>
<proteinExistence type="predicted"/>
<dbReference type="EMBL" id="SKFH01000007">
    <property type="protein sequence ID" value="TCZ73272.1"/>
    <property type="molecule type" value="Genomic_DNA"/>
</dbReference>
<protein>
    <recommendedName>
        <fullName evidence="1">Glucosamine-6-phosphate deaminase</fullName>
        <ecNumber evidence="1">3.5.99.6</ecNumber>
    </recommendedName>
</protein>
<dbReference type="Gene3D" id="3.40.50.10320">
    <property type="entry name" value="LmbE-like"/>
    <property type="match status" value="1"/>
</dbReference>
<dbReference type="Pfam" id="PF01182">
    <property type="entry name" value="Glucosamine_iso"/>
    <property type="match status" value="1"/>
</dbReference>
<sequence length="650" mass="71524">MKGNFDLSAPLGGQGAGAGPDTFERIPVSVYATPDEGARAAAAAIAALLRQRAAEGCSCVLGLATGSTMIAVYAELLRLHREEGLSFRNAVTFNLDEYYPIDRTAYQSYYQFMQRHLFQQVDIAPANIHLPDGSLPKEAVRAHCAAYEEAIAAAGGIDLQLLGIGHNGHIGFNEPGSGLHTRTRLVNLEPGTRMANSYEFANPGQVPRLAISMGLSTILQARRIILLAWGPGKARIVRQAVEGQPSESVPASLLQQHPDCRFVVDTAAAAELTRLRAPWLAGEVEWTSATVRRAVVRLALEKGKPVLWLTNKDYTEAGLGDLLADRGDAYTINLEVYYALRDSITGWPGGKQGAGSSHPERAEPWPKRVLIFSPHPDDDIISMGGTFRRLHEQGHTVHVAYQTSGNIAVTDEFLLRHLDFAAGFEAAAGDGNEQTGRALQEVHAYLAQKGPHDLDSPLIRSLKGLIRRGEARATCRYVGLPEDQVHFQNLPFYETGTIEKNPMGPEDVRITKELLQTVRPHQVFAAGDLADPHGTHKVCLDVVLQALKELKESGAGWIGDCRLWLYKGAWQEWDVEEIDMAVPMSPGQVLEKRHGIFMHQSQKDIVPFQGDDAREFWQRAEERNAHTADAYAQLGLTRYAALEAFKRWDF</sequence>
<dbReference type="InterPro" id="IPR024078">
    <property type="entry name" value="LmbE-like_dom_sf"/>
</dbReference>
<feature type="domain" description="Glucosamine/galactosamine-6-phosphate isomerase" evidence="2">
    <location>
        <begin position="33"/>
        <end position="256"/>
    </location>
</feature>
<accession>A0A4V2WMY0</accession>
<dbReference type="PANTHER" id="PTHR42892">
    <property type="entry name" value="GLUCOSAMINE-6-PHOSPHATE DEAMINASE-LIKE PROTEIN BT_0258-RELATED"/>
    <property type="match status" value="1"/>
</dbReference>
<dbReference type="OrthoDB" id="9791139at2"/>
<gene>
    <name evidence="3" type="primary">nagB</name>
    <name evidence="3" type="ORF">E0486_06250</name>
</gene>
<dbReference type="GO" id="GO:0004342">
    <property type="term" value="F:glucosamine-6-phosphate deaminase activity"/>
    <property type="evidence" value="ECO:0007669"/>
    <property type="project" value="UniProtKB-UniRule"/>
</dbReference>
<organism evidence="3 4">
    <name type="scientific">Flaviaesturariibacter aridisoli</name>
    <dbReference type="NCBI Taxonomy" id="2545761"/>
    <lineage>
        <taxon>Bacteria</taxon>
        <taxon>Pseudomonadati</taxon>
        <taxon>Bacteroidota</taxon>
        <taxon>Chitinophagia</taxon>
        <taxon>Chitinophagales</taxon>
        <taxon>Chitinophagaceae</taxon>
        <taxon>Flaviaestuariibacter</taxon>
    </lineage>
</organism>
<dbReference type="PANTHER" id="PTHR42892:SF1">
    <property type="entry name" value="GLUCOSAMINE-6-PHOSPHATE ISOMERASE"/>
    <property type="match status" value="1"/>
</dbReference>
<dbReference type="InterPro" id="IPR018321">
    <property type="entry name" value="Glucosamine6P_isomerase_CS"/>
</dbReference>
<dbReference type="RefSeq" id="WP_131851291.1">
    <property type="nucleotide sequence ID" value="NZ_SKFH01000007.1"/>
</dbReference>
<evidence type="ECO:0000256" key="1">
    <source>
        <dbReference type="NCBIfam" id="TIGR00502"/>
    </source>
</evidence>
<dbReference type="InterPro" id="IPR037171">
    <property type="entry name" value="NagB/RpiA_transferase-like"/>
</dbReference>
<dbReference type="AlphaFoldDB" id="A0A4V2WMY0"/>
<dbReference type="NCBIfam" id="TIGR00502">
    <property type="entry name" value="nagB"/>
    <property type="match status" value="1"/>
</dbReference>
<dbReference type="NCBIfam" id="NF002557">
    <property type="entry name" value="PRK02122.1"/>
    <property type="match status" value="1"/>
</dbReference>
<dbReference type="Pfam" id="PF02585">
    <property type="entry name" value="PIG-L"/>
    <property type="match status" value="1"/>
</dbReference>
<comment type="caution">
    <text evidence="3">The sequence shown here is derived from an EMBL/GenBank/DDBJ whole genome shotgun (WGS) entry which is preliminary data.</text>
</comment>
<dbReference type="InterPro" id="IPR004547">
    <property type="entry name" value="Glucosamine6P_isomerase"/>
</dbReference>
<keyword evidence="3" id="KW-0378">Hydrolase</keyword>
<reference evidence="3 4" key="1">
    <citation type="submission" date="2019-03" db="EMBL/GenBank/DDBJ databases">
        <authorList>
            <person name="Kim M.K.M."/>
        </authorList>
    </citation>
    <scope>NUCLEOTIDE SEQUENCE [LARGE SCALE GENOMIC DNA]</scope>
    <source>
        <strain evidence="3 4">17J68-15</strain>
    </source>
</reference>
<dbReference type="InterPro" id="IPR052960">
    <property type="entry name" value="GlcN6P_deaminase-like"/>
</dbReference>
<dbReference type="InterPro" id="IPR003737">
    <property type="entry name" value="GlcNAc_PI_deacetylase-related"/>
</dbReference>
<dbReference type="Gene3D" id="3.40.50.1360">
    <property type="match status" value="1"/>
</dbReference>
<keyword evidence="4" id="KW-1185">Reference proteome</keyword>
<dbReference type="GO" id="GO:0005975">
    <property type="term" value="P:carbohydrate metabolic process"/>
    <property type="evidence" value="ECO:0007669"/>
    <property type="project" value="InterPro"/>
</dbReference>
<dbReference type="PROSITE" id="PS01161">
    <property type="entry name" value="GLC_GALNAC_ISOMERASE"/>
    <property type="match status" value="1"/>
</dbReference>
<dbReference type="SUPFAM" id="SSF100950">
    <property type="entry name" value="NagB/RpiA/CoA transferase-like"/>
    <property type="match status" value="1"/>
</dbReference>
<dbReference type="SUPFAM" id="SSF102588">
    <property type="entry name" value="LmbE-like"/>
    <property type="match status" value="1"/>
</dbReference>
<dbReference type="InterPro" id="IPR006148">
    <property type="entry name" value="Glc/Gal-6P_isomerase"/>
</dbReference>
<dbReference type="Proteomes" id="UP000295164">
    <property type="component" value="Unassembled WGS sequence"/>
</dbReference>
<evidence type="ECO:0000313" key="4">
    <source>
        <dbReference type="Proteomes" id="UP000295164"/>
    </source>
</evidence>
<evidence type="ECO:0000259" key="2">
    <source>
        <dbReference type="Pfam" id="PF01182"/>
    </source>
</evidence>
<dbReference type="GO" id="GO:0006046">
    <property type="term" value="P:N-acetylglucosamine catabolic process"/>
    <property type="evidence" value="ECO:0007669"/>
    <property type="project" value="UniProtKB-UniRule"/>
</dbReference>